<dbReference type="OrthoDB" id="4934715at2759"/>
<feature type="region of interest" description="Disordered" evidence="3">
    <location>
        <begin position="16"/>
        <end position="35"/>
    </location>
</feature>
<feature type="domain" description="Xylanolytic transcriptional activator regulatory" evidence="4">
    <location>
        <begin position="564"/>
        <end position="640"/>
    </location>
</feature>
<dbReference type="CDD" id="cd12148">
    <property type="entry name" value="fungal_TF_MHR"/>
    <property type="match status" value="1"/>
</dbReference>
<dbReference type="Pfam" id="PF04082">
    <property type="entry name" value="Fungal_trans"/>
    <property type="match status" value="1"/>
</dbReference>
<accession>A0A9Q5HST9</accession>
<feature type="region of interest" description="Disordered" evidence="3">
    <location>
        <begin position="727"/>
        <end position="755"/>
    </location>
</feature>
<feature type="compositionally biased region" description="Basic and acidic residues" evidence="3">
    <location>
        <begin position="746"/>
        <end position="755"/>
    </location>
</feature>
<evidence type="ECO:0000259" key="4">
    <source>
        <dbReference type="SMART" id="SM00906"/>
    </source>
</evidence>
<feature type="compositionally biased region" description="Low complexity" evidence="3">
    <location>
        <begin position="294"/>
        <end position="313"/>
    </location>
</feature>
<sequence length="1304" mass="140130">MYLGDFDQRLTATMMLPPLSEPPRIPRPRRPPRIHRDVQSLNIRLQAVEGKLSGISLPSDPTSSSSAGPSHAQKKPSLPGLAAPLPASTAPAQQRAFIAVGAHGSSVSVNLEGVAGLWVDHLGLSKALVPVRDTPPSIGELDLERLGVRIVRQAGGSGIDLRPSSYPGIPAEGLLQFIEEYTELFRVPASRVMTSETIAGDDRDHDIEYGGEEGEDEAGDQVGVSPKLVYHSFPPAHIRMEIYKRLEQHHFMSPSVNFMVFKNRIEEMCSWAEAELNRTASGSGSENGRRDELLPTTSTTNTSGPPATTSSAVATATNTTMTTTATGSLPPSHSFFAAACFGIALGARCWVIEQEVLGRTSGPKSSGTDLACSPGPSNLGGSTNIYDPSMPPPPLPLSSFDTGGSNSPASPVSGPATLHGESSSAVHLDPSLPGKLYRIAKFSLQLAVECAGYEVFDTDYIHAKCLQARYLLGSHHGLGEGADLLRDFGVGRRKKVEKRKQKARPNGGTEHAQRLDEERLDAVMDDAFAASAAAESPSNNNSPKKKGKEKESARGPALALAPEMFGVVGNAVANARMMGLNHDPELTGGGRFSAYEVEMRRRLWWELVIHDAFVAECLGESPFINDDRATTELPADVDEESFGPDSANRPAPNIESMHGNIEGFIQRCRLVALGKKLKRKLAAFKELHPDAGPAETRELLLSMKAEIARWQENLSDHLKLKEIPSNAHNIKATASPSSKRPPSSPPERENREGEESPHLIAIRCRLAISARHLFMNLCLAVTKDSRPDGTADSRSKDDYSEKTFDTLMMLEPAVYIVRVWRYLHSVYRNEHPALFMCYAFTRELFNAAVVLGHLAIKHPLFAPRALASLRLASETMRDPSVLTSKRPSSHSEENDNLPSEAVRIIEELIMKAEAAEEAANLEFGDLGPTSIGTPSMMKRKHEEVEAASSDLMYHFRFPFVGPSVVSAGPPAATPNPNPVPIANVALPLTNGAANATASTRNGASSSRTKHAAGTVVDVATTGDPRPATSKLKSSRPQLSIRNRNRKDSSRARANSTASQRSDASHVLPPSSLSSTHGHGVPPNRLPSVEPSTPLLGPTSYPVPLSTTPGPGPPHYNSPPGTSGGSSSQPPPPPSNGGEFPSGFRDTGNFHGASPASYGPPFPPQSGPSLPVPSQVGFDSFNMESSDQRHDSISLGSGEASSFGFSSTNGIDRPGPVGMHQPSGFDNLGGLPRPLSEPPQDRPFPRNLVGSRPHNRDTDDRMGPPIQPLEHQPHSHSHPSLHPPQAYHPPMQQGWNDYPSWPYYP</sequence>
<dbReference type="InterPro" id="IPR050613">
    <property type="entry name" value="Sec_Metabolite_Reg"/>
</dbReference>
<dbReference type="SMART" id="SM00906">
    <property type="entry name" value="Fungal_trans"/>
    <property type="match status" value="1"/>
</dbReference>
<evidence type="ECO:0000256" key="1">
    <source>
        <dbReference type="ARBA" id="ARBA00004123"/>
    </source>
</evidence>
<feature type="region of interest" description="Disordered" evidence="3">
    <location>
        <begin position="278"/>
        <end position="313"/>
    </location>
</feature>
<dbReference type="GO" id="GO:0006351">
    <property type="term" value="P:DNA-templated transcription"/>
    <property type="evidence" value="ECO:0007669"/>
    <property type="project" value="InterPro"/>
</dbReference>
<evidence type="ECO:0000256" key="2">
    <source>
        <dbReference type="ARBA" id="ARBA00023242"/>
    </source>
</evidence>
<dbReference type="PANTHER" id="PTHR31001">
    <property type="entry name" value="UNCHARACTERIZED TRANSCRIPTIONAL REGULATORY PROTEIN"/>
    <property type="match status" value="1"/>
</dbReference>
<feature type="compositionally biased region" description="Polar residues" evidence="3">
    <location>
        <begin position="1030"/>
        <end position="1041"/>
    </location>
</feature>
<dbReference type="GO" id="GO:0003677">
    <property type="term" value="F:DNA binding"/>
    <property type="evidence" value="ECO:0007669"/>
    <property type="project" value="InterPro"/>
</dbReference>
<organism evidence="5 6">
    <name type="scientific">Sanghuangporus baumii</name>
    <name type="common">Phellinus baumii</name>
    <dbReference type="NCBI Taxonomy" id="108892"/>
    <lineage>
        <taxon>Eukaryota</taxon>
        <taxon>Fungi</taxon>
        <taxon>Dikarya</taxon>
        <taxon>Basidiomycota</taxon>
        <taxon>Agaricomycotina</taxon>
        <taxon>Agaricomycetes</taxon>
        <taxon>Hymenochaetales</taxon>
        <taxon>Hymenochaetaceae</taxon>
        <taxon>Sanghuangporus</taxon>
    </lineage>
</organism>
<feature type="compositionally biased region" description="Low complexity" evidence="3">
    <location>
        <begin position="531"/>
        <end position="542"/>
    </location>
</feature>
<feature type="compositionally biased region" description="Polar residues" evidence="3">
    <location>
        <begin position="1051"/>
        <end position="1061"/>
    </location>
</feature>
<dbReference type="GO" id="GO:0005634">
    <property type="term" value="C:nucleus"/>
    <property type="evidence" value="ECO:0007669"/>
    <property type="project" value="UniProtKB-SubCell"/>
</dbReference>
<feature type="compositionally biased region" description="Polar residues" evidence="3">
    <location>
        <begin position="375"/>
        <end position="386"/>
    </location>
</feature>
<feature type="compositionally biased region" description="Low complexity" evidence="3">
    <location>
        <begin position="1193"/>
        <end position="1206"/>
    </location>
</feature>
<comment type="subcellular location">
    <subcellularLocation>
        <location evidence="1">Nucleus</location>
    </subcellularLocation>
</comment>
<name>A0A9Q5HST9_SANBA</name>
<feature type="compositionally biased region" description="Low complexity" evidence="3">
    <location>
        <begin position="1117"/>
        <end position="1127"/>
    </location>
</feature>
<feature type="region of interest" description="Disordered" evidence="3">
    <location>
        <begin position="360"/>
        <end position="425"/>
    </location>
</feature>
<evidence type="ECO:0000256" key="3">
    <source>
        <dbReference type="SAM" id="MobiDB-lite"/>
    </source>
</evidence>
<feature type="compositionally biased region" description="Polar residues" evidence="3">
    <location>
        <begin position="995"/>
        <end position="1006"/>
    </location>
</feature>
<evidence type="ECO:0000313" key="5">
    <source>
        <dbReference type="EMBL" id="OCB85348.1"/>
    </source>
</evidence>
<feature type="region of interest" description="Disordered" evidence="3">
    <location>
        <begin position="531"/>
        <end position="556"/>
    </location>
</feature>
<keyword evidence="6" id="KW-1185">Reference proteome</keyword>
<protein>
    <recommendedName>
        <fullName evidence="4">Xylanolytic transcriptional activator regulatory domain-containing protein</fullName>
    </recommendedName>
</protein>
<dbReference type="GO" id="GO:0008270">
    <property type="term" value="F:zinc ion binding"/>
    <property type="evidence" value="ECO:0007669"/>
    <property type="project" value="InterPro"/>
</dbReference>
<feature type="compositionally biased region" description="Polar residues" evidence="3">
    <location>
        <begin position="400"/>
        <end position="410"/>
    </location>
</feature>
<feature type="compositionally biased region" description="Low complexity" evidence="3">
    <location>
        <begin position="1166"/>
        <end position="1176"/>
    </location>
</feature>
<feature type="region of interest" description="Disordered" evidence="3">
    <location>
        <begin position="493"/>
        <end position="516"/>
    </location>
</feature>
<proteinExistence type="predicted"/>
<feature type="region of interest" description="Disordered" evidence="3">
    <location>
        <begin position="878"/>
        <end position="897"/>
    </location>
</feature>
<feature type="compositionally biased region" description="Acidic residues" evidence="3">
    <location>
        <begin position="209"/>
        <end position="219"/>
    </location>
</feature>
<dbReference type="InterPro" id="IPR007219">
    <property type="entry name" value="XnlR_reg_dom"/>
</dbReference>
<feature type="compositionally biased region" description="Basic residues" evidence="3">
    <location>
        <begin position="493"/>
        <end position="503"/>
    </location>
</feature>
<feature type="region of interest" description="Disordered" evidence="3">
    <location>
        <begin position="202"/>
        <end position="221"/>
    </location>
</feature>
<keyword evidence="2" id="KW-0539">Nucleus</keyword>
<evidence type="ECO:0000313" key="6">
    <source>
        <dbReference type="Proteomes" id="UP000757232"/>
    </source>
</evidence>
<feature type="region of interest" description="Disordered" evidence="3">
    <location>
        <begin position="995"/>
        <end position="1304"/>
    </location>
</feature>
<dbReference type="Proteomes" id="UP000757232">
    <property type="component" value="Unassembled WGS sequence"/>
</dbReference>
<comment type="caution">
    <text evidence="5">The sequence shown here is derived from an EMBL/GenBank/DDBJ whole genome shotgun (WGS) entry which is preliminary data.</text>
</comment>
<reference evidence="5" key="1">
    <citation type="submission" date="2016-06" db="EMBL/GenBank/DDBJ databases">
        <title>Draft Genome sequence of the fungus Inonotus baumii.</title>
        <authorList>
            <person name="Zhu H."/>
            <person name="Lin W."/>
        </authorList>
    </citation>
    <scope>NUCLEOTIDE SEQUENCE</scope>
    <source>
        <strain evidence="5">821</strain>
    </source>
</reference>
<feature type="region of interest" description="Disordered" evidence="3">
    <location>
        <begin position="53"/>
        <end position="86"/>
    </location>
</feature>
<dbReference type="EMBL" id="LNZH02000210">
    <property type="protein sequence ID" value="OCB85348.1"/>
    <property type="molecule type" value="Genomic_DNA"/>
</dbReference>
<gene>
    <name evidence="5" type="ORF">A7U60_g7656</name>
</gene>